<dbReference type="Proteomes" id="UP000502699">
    <property type="component" value="Chromosome"/>
</dbReference>
<evidence type="ECO:0000256" key="2">
    <source>
        <dbReference type="ARBA" id="ARBA00022977"/>
    </source>
</evidence>
<dbReference type="GO" id="GO:0050660">
    <property type="term" value="F:flavin adenine dinucleotide binding"/>
    <property type="evidence" value="ECO:0007669"/>
    <property type="project" value="InterPro"/>
</dbReference>
<accession>A0A6G7VAE3</accession>
<evidence type="ECO:0000313" key="5">
    <source>
        <dbReference type="EMBL" id="QIK36836.1"/>
    </source>
</evidence>
<dbReference type="PANTHER" id="PTHR13847:SF289">
    <property type="entry name" value="GLYCINE OXIDASE"/>
    <property type="match status" value="1"/>
</dbReference>
<name>A0A6G7VAE3_9GAMM</name>
<feature type="domain" description="FAD dependent oxidoreductase" evidence="4">
    <location>
        <begin position="3"/>
        <end position="342"/>
    </location>
</feature>
<keyword evidence="6" id="KW-1185">Reference proteome</keyword>
<dbReference type="EC" id="1.4.3.19" evidence="5"/>
<dbReference type="InterPro" id="IPR036188">
    <property type="entry name" value="FAD/NAD-bd_sf"/>
</dbReference>
<dbReference type="InterPro" id="IPR012727">
    <property type="entry name" value="Gly_oxidase_ThiO"/>
</dbReference>
<dbReference type="UniPathway" id="UPA00060"/>
<dbReference type="PANTHER" id="PTHR13847">
    <property type="entry name" value="SARCOSINE DEHYDROGENASE-RELATED"/>
    <property type="match status" value="1"/>
</dbReference>
<protein>
    <submittedName>
        <fullName evidence="5">Glycine oxidase ThiO</fullName>
        <ecNumber evidence="5">1.4.3.19</ecNumber>
    </submittedName>
</protein>
<dbReference type="InterPro" id="IPR006076">
    <property type="entry name" value="FAD-dep_OxRdtase"/>
</dbReference>
<dbReference type="GO" id="GO:0009229">
    <property type="term" value="P:thiamine diphosphate biosynthetic process"/>
    <property type="evidence" value="ECO:0007669"/>
    <property type="project" value="UniProtKB-UniPathway"/>
</dbReference>
<dbReference type="GO" id="GO:0005737">
    <property type="term" value="C:cytoplasm"/>
    <property type="evidence" value="ECO:0007669"/>
    <property type="project" value="TreeGrafter"/>
</dbReference>
<reference evidence="6" key="1">
    <citation type="submission" date="2020-01" db="EMBL/GenBank/DDBJ databases">
        <title>Caldichromatium gen. nov., sp. nov., a thermophilic purple sulfur bacterium member of the family Chromatiaceae isolated from Nakabusa hot spring, Japan.</title>
        <authorList>
            <person name="Saini M.K."/>
            <person name="Hanada S."/>
            <person name="Tank M."/>
        </authorList>
    </citation>
    <scope>NUCLEOTIDE SEQUENCE [LARGE SCALE GENOMIC DNA]</scope>
    <source>
        <strain evidence="6">No.7</strain>
    </source>
</reference>
<evidence type="ECO:0000256" key="1">
    <source>
        <dbReference type="ARBA" id="ARBA00004948"/>
    </source>
</evidence>
<dbReference type="Pfam" id="PF01266">
    <property type="entry name" value="DAO"/>
    <property type="match status" value="1"/>
</dbReference>
<dbReference type="NCBIfam" id="TIGR02352">
    <property type="entry name" value="thiamin_ThiO"/>
    <property type="match status" value="1"/>
</dbReference>
<proteinExistence type="predicted"/>
<sequence length="362" mass="39660">MSDILVVGGGIIGLLTARELARVGAAVTLIEMGETGRESSWAGSGVLAPLYPWRVPEAVDALARLSHALYPDLVAELVATTGIDPEYTVSGMLILDPEDLDRALDWGQRRAQRMEVLDAAQTAALEPELGVYPERALHLPEVAQIRPPALTKAIRRAIERKIAIREREEICELLIAGDRVCGVRTPRAQIVAEQVIICAGAWTVKLLEQLGTVPEIRPVRGQMLLFHAKPNQIQRIALDQRRYVIPRRDGRVLVGSTLEHAGFDQQTTAEAKESLYQDAVQLFPVLRRAPIEDHWSGLRPGSPNGIPYIVAYPEISGLYFNAGHFRNGLTLGPASAQLMADLVLGRAPILDPRPYALDALRA</sequence>
<dbReference type="SUPFAM" id="SSF54373">
    <property type="entry name" value="FAD-linked reductases, C-terminal domain"/>
    <property type="match status" value="1"/>
</dbReference>
<evidence type="ECO:0000313" key="6">
    <source>
        <dbReference type="Proteomes" id="UP000502699"/>
    </source>
</evidence>
<comment type="pathway">
    <text evidence="1">Cofactor biosynthesis; thiamine diphosphate biosynthesis.</text>
</comment>
<keyword evidence="2" id="KW-0784">Thiamine biosynthesis</keyword>
<dbReference type="EMBL" id="CP048029">
    <property type="protein sequence ID" value="QIK36836.1"/>
    <property type="molecule type" value="Genomic_DNA"/>
</dbReference>
<dbReference type="RefSeq" id="WP_166269362.1">
    <property type="nucleotide sequence ID" value="NZ_CP048029.1"/>
</dbReference>
<dbReference type="AlphaFoldDB" id="A0A6G7VAE3"/>
<dbReference type="SUPFAM" id="SSF51905">
    <property type="entry name" value="FAD/NAD(P)-binding domain"/>
    <property type="match status" value="1"/>
</dbReference>
<gene>
    <name evidence="5" type="primary">thiO</name>
    <name evidence="5" type="ORF">GWK36_01175</name>
</gene>
<dbReference type="GO" id="GO:0009228">
    <property type="term" value="P:thiamine biosynthetic process"/>
    <property type="evidence" value="ECO:0007669"/>
    <property type="project" value="UniProtKB-KW"/>
</dbReference>
<evidence type="ECO:0000259" key="4">
    <source>
        <dbReference type="Pfam" id="PF01266"/>
    </source>
</evidence>
<dbReference type="Gene3D" id="3.30.9.10">
    <property type="entry name" value="D-Amino Acid Oxidase, subunit A, domain 2"/>
    <property type="match status" value="1"/>
</dbReference>
<dbReference type="Gene3D" id="3.50.50.60">
    <property type="entry name" value="FAD/NAD(P)-binding domain"/>
    <property type="match status" value="1"/>
</dbReference>
<keyword evidence="3 5" id="KW-0560">Oxidoreductase</keyword>
<organism evidence="5 6">
    <name type="scientific">Caldichromatium japonicum</name>
    <dbReference type="NCBI Taxonomy" id="2699430"/>
    <lineage>
        <taxon>Bacteria</taxon>
        <taxon>Pseudomonadati</taxon>
        <taxon>Pseudomonadota</taxon>
        <taxon>Gammaproteobacteria</taxon>
        <taxon>Chromatiales</taxon>
        <taxon>Chromatiaceae</taxon>
        <taxon>Caldichromatium</taxon>
    </lineage>
</organism>
<dbReference type="GO" id="GO:0043799">
    <property type="term" value="F:glycine oxidase activity"/>
    <property type="evidence" value="ECO:0007669"/>
    <property type="project" value="UniProtKB-EC"/>
</dbReference>
<evidence type="ECO:0000256" key="3">
    <source>
        <dbReference type="ARBA" id="ARBA00023002"/>
    </source>
</evidence>
<dbReference type="KEGG" id="cjap:GWK36_01175"/>